<evidence type="ECO:0000313" key="6">
    <source>
        <dbReference type="Proteomes" id="UP000273083"/>
    </source>
</evidence>
<gene>
    <name evidence="5" type="ORF">EDD66_102165</name>
</gene>
<dbReference type="PANTHER" id="PTHR33164">
    <property type="entry name" value="TRANSCRIPTIONAL REGULATOR, MARR FAMILY"/>
    <property type="match status" value="1"/>
</dbReference>
<dbReference type="GO" id="GO:0006950">
    <property type="term" value="P:response to stress"/>
    <property type="evidence" value="ECO:0007669"/>
    <property type="project" value="TreeGrafter"/>
</dbReference>
<protein>
    <submittedName>
        <fullName evidence="5">MarR family protein</fullName>
    </submittedName>
</protein>
<dbReference type="InterPro" id="IPR036390">
    <property type="entry name" value="WH_DNA-bd_sf"/>
</dbReference>
<evidence type="ECO:0000313" key="5">
    <source>
        <dbReference type="EMBL" id="ROR30513.1"/>
    </source>
</evidence>
<dbReference type="GO" id="GO:0003700">
    <property type="term" value="F:DNA-binding transcription factor activity"/>
    <property type="evidence" value="ECO:0007669"/>
    <property type="project" value="InterPro"/>
</dbReference>
<keyword evidence="6" id="KW-1185">Reference proteome</keyword>
<evidence type="ECO:0000259" key="4">
    <source>
        <dbReference type="PROSITE" id="PS50995"/>
    </source>
</evidence>
<dbReference type="AlphaFoldDB" id="A0A3N1XV76"/>
<dbReference type="RefSeq" id="WP_123608211.1">
    <property type="nucleotide sequence ID" value="NZ_RJVG01000002.1"/>
</dbReference>
<dbReference type="PROSITE" id="PS50995">
    <property type="entry name" value="HTH_MARR_2"/>
    <property type="match status" value="1"/>
</dbReference>
<dbReference type="EMBL" id="RJVG01000002">
    <property type="protein sequence ID" value="ROR30513.1"/>
    <property type="molecule type" value="Genomic_DNA"/>
</dbReference>
<dbReference type="SMART" id="SM00347">
    <property type="entry name" value="HTH_MARR"/>
    <property type="match status" value="1"/>
</dbReference>
<dbReference type="InterPro" id="IPR036388">
    <property type="entry name" value="WH-like_DNA-bd_sf"/>
</dbReference>
<evidence type="ECO:0000256" key="1">
    <source>
        <dbReference type="ARBA" id="ARBA00023015"/>
    </source>
</evidence>
<dbReference type="PRINTS" id="PR00598">
    <property type="entry name" value="HTHMARR"/>
</dbReference>
<dbReference type="Gene3D" id="1.10.10.10">
    <property type="entry name" value="Winged helix-like DNA-binding domain superfamily/Winged helix DNA-binding domain"/>
    <property type="match status" value="1"/>
</dbReference>
<dbReference type="Pfam" id="PF22381">
    <property type="entry name" value="Staph_reg_Sar_Rot"/>
    <property type="match status" value="1"/>
</dbReference>
<evidence type="ECO:0000256" key="2">
    <source>
        <dbReference type="ARBA" id="ARBA00023125"/>
    </source>
</evidence>
<reference evidence="5 6" key="1">
    <citation type="submission" date="2018-11" db="EMBL/GenBank/DDBJ databases">
        <title>Genomic Encyclopedia of Type Strains, Phase IV (KMG-IV): sequencing the most valuable type-strain genomes for metagenomic binning, comparative biology and taxonomic classification.</title>
        <authorList>
            <person name="Goeker M."/>
        </authorList>
    </citation>
    <scope>NUCLEOTIDE SEQUENCE [LARGE SCALE GENOMIC DNA]</scope>
    <source>
        <strain evidence="5 6">DSM 26537</strain>
    </source>
</reference>
<evidence type="ECO:0000256" key="3">
    <source>
        <dbReference type="ARBA" id="ARBA00023163"/>
    </source>
</evidence>
<comment type="caution">
    <text evidence="5">The sequence shown here is derived from an EMBL/GenBank/DDBJ whole genome shotgun (WGS) entry which is preliminary data.</text>
</comment>
<organism evidence="5 6">
    <name type="scientific">Mobilisporobacter senegalensis</name>
    <dbReference type="NCBI Taxonomy" id="1329262"/>
    <lineage>
        <taxon>Bacteria</taxon>
        <taxon>Bacillati</taxon>
        <taxon>Bacillota</taxon>
        <taxon>Clostridia</taxon>
        <taxon>Lachnospirales</taxon>
        <taxon>Lachnospiraceae</taxon>
        <taxon>Mobilisporobacter</taxon>
    </lineage>
</organism>
<keyword evidence="2" id="KW-0238">DNA-binding</keyword>
<feature type="domain" description="HTH marR-type" evidence="4">
    <location>
        <begin position="1"/>
        <end position="145"/>
    </location>
</feature>
<dbReference type="OrthoDB" id="2063997at2"/>
<sequence>MTEDYGKQVFEIMGKIHRITHLAKPVLKISKGEFMMLTHIEMIMEKQKKEKDMALGVSVTQINKLSKASRPATSKMLNSLEDKNYIQRTVFKKDKRVVYIRMTEEGSRVLEETKAQFGQFAENIFLKLGEKDATELIRIFNKLYQILSEEYTK</sequence>
<keyword evidence="1" id="KW-0805">Transcription regulation</keyword>
<dbReference type="GO" id="GO:0003677">
    <property type="term" value="F:DNA binding"/>
    <property type="evidence" value="ECO:0007669"/>
    <property type="project" value="UniProtKB-KW"/>
</dbReference>
<dbReference type="InterPro" id="IPR000835">
    <property type="entry name" value="HTH_MarR-typ"/>
</dbReference>
<accession>A0A3N1XV76</accession>
<dbReference type="Proteomes" id="UP000273083">
    <property type="component" value="Unassembled WGS sequence"/>
</dbReference>
<proteinExistence type="predicted"/>
<dbReference type="PANTHER" id="PTHR33164:SF43">
    <property type="entry name" value="HTH-TYPE TRANSCRIPTIONAL REPRESSOR YETL"/>
    <property type="match status" value="1"/>
</dbReference>
<dbReference type="InterPro" id="IPR055166">
    <property type="entry name" value="Transc_reg_Sar_Rot_HTH"/>
</dbReference>
<dbReference type="SUPFAM" id="SSF46785">
    <property type="entry name" value="Winged helix' DNA-binding domain"/>
    <property type="match status" value="1"/>
</dbReference>
<dbReference type="InterPro" id="IPR039422">
    <property type="entry name" value="MarR/SlyA-like"/>
</dbReference>
<name>A0A3N1XV76_9FIRM</name>
<keyword evidence="3" id="KW-0804">Transcription</keyword>